<reference evidence="2 3" key="1">
    <citation type="submission" date="2018-10" db="EMBL/GenBank/DDBJ databases">
        <title>Co-occurring genomic capacity for anaerobic methane metabolism and dissimilatory sulfite reduction discovered in the Korarchaeota.</title>
        <authorList>
            <person name="Mckay L.J."/>
            <person name="Dlakic M."/>
            <person name="Fields M.W."/>
            <person name="Delmont T.O."/>
            <person name="Eren A.M."/>
            <person name="Jay Z.J."/>
            <person name="Klingelsmith K.B."/>
            <person name="Rusch D.B."/>
            <person name="Inskeep W.P."/>
        </authorList>
    </citation>
    <scope>NUCLEOTIDE SEQUENCE [LARGE SCALE GENOMIC DNA]</scope>
    <source>
        <strain evidence="2 3">WS</strain>
    </source>
</reference>
<evidence type="ECO:0000313" key="3">
    <source>
        <dbReference type="Proteomes" id="UP000278149"/>
    </source>
</evidence>
<name>A0A3R9RID5_9CREN</name>
<comment type="caution">
    <text evidence="2">The sequence shown here is derived from an EMBL/GenBank/DDBJ whole genome shotgun (WGS) entry which is preliminary data.</text>
</comment>
<dbReference type="AlphaFoldDB" id="A0A3R9RID5"/>
<organism evidence="2 3">
    <name type="scientific">Candidatus Korarchaeum cryptofilum</name>
    <dbReference type="NCBI Taxonomy" id="498846"/>
    <lineage>
        <taxon>Archaea</taxon>
        <taxon>Thermoproteota</taxon>
        <taxon>Candidatus Korarchaeia</taxon>
        <taxon>Candidatus Korarchaeales</taxon>
        <taxon>Candidatus Korarchaeaceae</taxon>
        <taxon>Candidatus Korarchaeum</taxon>
    </lineage>
</organism>
<sequence>MSLSDIFAKDENKFYIPPINVDISLPNDPKEMVRKAREILMTISSSIPFKGFDIAYVREKSPKEEIEDVVSKIEAEREEIEDLINDILGDLETFELLSSATVPPTTSFRVRLETKLTLLVMKTNSAISEINRLISVFFEYTRMKVIEESSKPLLMRRGGE</sequence>
<keyword evidence="1" id="KW-0175">Coiled coil</keyword>
<dbReference type="RefSeq" id="WP_125741914.1">
    <property type="nucleotide sequence ID" value="NZ_RCOR01000028.1"/>
</dbReference>
<evidence type="ECO:0000313" key="2">
    <source>
        <dbReference type="EMBL" id="RSN68529.1"/>
    </source>
</evidence>
<feature type="coiled-coil region" evidence="1">
    <location>
        <begin position="63"/>
        <end position="90"/>
    </location>
</feature>
<evidence type="ECO:0000256" key="1">
    <source>
        <dbReference type="SAM" id="Coils"/>
    </source>
</evidence>
<dbReference type="EMBL" id="RCOR01000028">
    <property type="protein sequence ID" value="RSN68529.1"/>
    <property type="molecule type" value="Genomic_DNA"/>
</dbReference>
<accession>A0A3R9RID5</accession>
<proteinExistence type="predicted"/>
<dbReference type="Proteomes" id="UP000278149">
    <property type="component" value="Unassembled WGS sequence"/>
</dbReference>
<protein>
    <submittedName>
        <fullName evidence="2">Uncharacterized protein</fullName>
    </submittedName>
</protein>
<gene>
    <name evidence="2" type="ORF">D9Q81_05835</name>
</gene>